<gene>
    <name evidence="1" type="ORF">EZS28_045919</name>
</gene>
<evidence type="ECO:0000313" key="2">
    <source>
        <dbReference type="Proteomes" id="UP000324800"/>
    </source>
</evidence>
<protein>
    <submittedName>
        <fullName evidence="1">Uncharacterized protein</fullName>
    </submittedName>
</protein>
<evidence type="ECO:0000313" key="1">
    <source>
        <dbReference type="EMBL" id="KAA6358554.1"/>
    </source>
</evidence>
<name>A0A5J4TJK2_9EUKA</name>
<sequence length="180" mass="20833">MTACINPEIWRKRRAGITPFDYYLKQNNFNNSTFLVNKPDVELVNALIWNNEHGGPKLFQRMKNMKMYCGVVLSQFSQMNDINNQMKFIITVKICTPNHSKPPNPKRSKQKFPQQYLKNIVASDGKLKHQVCSDYFNYQLTVIIRRVEITLLYTGPTISHAKITRLRVAGAKYAEVSAFT</sequence>
<organism evidence="1 2">
    <name type="scientific">Streblomastix strix</name>
    <dbReference type="NCBI Taxonomy" id="222440"/>
    <lineage>
        <taxon>Eukaryota</taxon>
        <taxon>Metamonada</taxon>
        <taxon>Preaxostyla</taxon>
        <taxon>Oxymonadida</taxon>
        <taxon>Streblomastigidae</taxon>
        <taxon>Streblomastix</taxon>
    </lineage>
</organism>
<proteinExistence type="predicted"/>
<accession>A0A5J4TJK2</accession>
<dbReference type="EMBL" id="SNRW01029693">
    <property type="protein sequence ID" value="KAA6358554.1"/>
    <property type="molecule type" value="Genomic_DNA"/>
</dbReference>
<comment type="caution">
    <text evidence="1">The sequence shown here is derived from an EMBL/GenBank/DDBJ whole genome shotgun (WGS) entry which is preliminary data.</text>
</comment>
<dbReference type="AlphaFoldDB" id="A0A5J4TJK2"/>
<dbReference type="Proteomes" id="UP000324800">
    <property type="component" value="Unassembled WGS sequence"/>
</dbReference>
<reference evidence="1 2" key="1">
    <citation type="submission" date="2019-03" db="EMBL/GenBank/DDBJ databases">
        <title>Single cell metagenomics reveals metabolic interactions within the superorganism composed of flagellate Streblomastix strix and complex community of Bacteroidetes bacteria on its surface.</title>
        <authorList>
            <person name="Treitli S.C."/>
            <person name="Kolisko M."/>
            <person name="Husnik F."/>
            <person name="Keeling P."/>
            <person name="Hampl V."/>
        </authorList>
    </citation>
    <scope>NUCLEOTIDE SEQUENCE [LARGE SCALE GENOMIC DNA]</scope>
    <source>
        <strain evidence="1">ST1C</strain>
    </source>
</reference>